<sequence>MFKRLLTHSLLGASVIGTALSLRTNDYDLNSVGAIRLMRSAVAVVDVALLYKQKLYYKDWDKNDPEYKVQKSKVHTLAAERLLELICTNKGVYIKVGQHIGALDYLLPKEFVQTMKVLHSNAPQNPVEDLFKVIRQDLNINSEDLFDHFEKEPLGTASLAQVHKATLKTGEVVAVKVQHPYVKGNSRVDMKTMEVAVKVLALIFPDFKVQWLVDESKKNLPIELDFLNEGRNAEKVAAQFDKYQWLRVPKIYWELSSPRVLVMEYLEGGQVNDLKYIQNNNIDPLTISNRLGQLYSEMIFNTGFVHSDPHPGNILVRKNPKQDVEIILLDHGLYANLTDKFRFNYSKLWLSILNVDRDSMQKYSENLGIKGNLYGLFACMVTGRPWETVVRGVNKVKYTKEEKDTLQNNTSLVLPHISDVLEQVDRQMLLILKTNDLIRGIESTLRTQNRMTAFWVMSKCCLHSSFTEEKSRRTTRTARLAIILREKWEIFKLNIYYLYLSLINFGLVAAFRELL</sequence>
<comment type="similarity">
    <text evidence="1">Belongs to the protein kinase superfamily. ADCK protein kinase family.</text>
</comment>
<evidence type="ECO:0000259" key="3">
    <source>
        <dbReference type="PROSITE" id="PS50011"/>
    </source>
</evidence>
<dbReference type="InterPro" id="IPR011009">
    <property type="entry name" value="Kinase-like_dom_sf"/>
</dbReference>
<proteinExistence type="inferred from homology"/>
<dbReference type="EnsemblMetazoa" id="GAUT038410-RA">
    <property type="protein sequence ID" value="GAUT038410-PA"/>
    <property type="gene ID" value="GAUT038410"/>
</dbReference>
<keyword evidence="2" id="KW-0732">Signal</keyword>
<dbReference type="SUPFAM" id="SSF56112">
    <property type="entry name" value="Protein kinase-like (PK-like)"/>
    <property type="match status" value="1"/>
</dbReference>
<dbReference type="VEuPathDB" id="VectorBase:GAUT038410"/>
<dbReference type="AlphaFoldDB" id="A0A1A9VID0"/>
<dbReference type="InterPro" id="IPR051130">
    <property type="entry name" value="Mito_struct-func_regulator"/>
</dbReference>
<dbReference type="Gene3D" id="1.10.510.10">
    <property type="entry name" value="Transferase(Phosphotransferase) domain 1"/>
    <property type="match status" value="1"/>
</dbReference>
<dbReference type="InterPro" id="IPR000719">
    <property type="entry name" value="Prot_kinase_dom"/>
</dbReference>
<dbReference type="Pfam" id="PF03109">
    <property type="entry name" value="ABC1"/>
    <property type="match status" value="1"/>
</dbReference>
<dbReference type="GO" id="GO:0005524">
    <property type="term" value="F:ATP binding"/>
    <property type="evidence" value="ECO:0007669"/>
    <property type="project" value="InterPro"/>
</dbReference>
<evidence type="ECO:0000313" key="5">
    <source>
        <dbReference type="Proteomes" id="UP000078200"/>
    </source>
</evidence>
<feature type="domain" description="Protein kinase" evidence="3">
    <location>
        <begin position="148"/>
        <end position="466"/>
    </location>
</feature>
<dbReference type="STRING" id="7395.A0A1A9VID0"/>
<dbReference type="GO" id="GO:0005743">
    <property type="term" value="C:mitochondrial inner membrane"/>
    <property type="evidence" value="ECO:0007669"/>
    <property type="project" value="TreeGrafter"/>
</dbReference>
<dbReference type="GO" id="GO:0004672">
    <property type="term" value="F:protein kinase activity"/>
    <property type="evidence" value="ECO:0007669"/>
    <property type="project" value="InterPro"/>
</dbReference>
<accession>A0A1A9VID0</accession>
<dbReference type="SMART" id="SM00220">
    <property type="entry name" value="S_TKc"/>
    <property type="match status" value="1"/>
</dbReference>
<dbReference type="PANTHER" id="PTHR43173">
    <property type="entry name" value="ABC1 FAMILY PROTEIN"/>
    <property type="match status" value="1"/>
</dbReference>
<organism evidence="4 5">
    <name type="scientific">Glossina austeni</name>
    <name type="common">Savannah tsetse fly</name>
    <dbReference type="NCBI Taxonomy" id="7395"/>
    <lineage>
        <taxon>Eukaryota</taxon>
        <taxon>Metazoa</taxon>
        <taxon>Ecdysozoa</taxon>
        <taxon>Arthropoda</taxon>
        <taxon>Hexapoda</taxon>
        <taxon>Insecta</taxon>
        <taxon>Pterygota</taxon>
        <taxon>Neoptera</taxon>
        <taxon>Endopterygota</taxon>
        <taxon>Diptera</taxon>
        <taxon>Brachycera</taxon>
        <taxon>Muscomorpha</taxon>
        <taxon>Hippoboscoidea</taxon>
        <taxon>Glossinidae</taxon>
        <taxon>Glossina</taxon>
    </lineage>
</organism>
<evidence type="ECO:0000313" key="4">
    <source>
        <dbReference type="EnsemblMetazoa" id="GAUT038410-PA"/>
    </source>
</evidence>
<dbReference type="CDD" id="cd13969">
    <property type="entry name" value="ADCK1-like"/>
    <property type="match status" value="1"/>
</dbReference>
<dbReference type="GO" id="GO:0007005">
    <property type="term" value="P:mitochondrion organization"/>
    <property type="evidence" value="ECO:0007669"/>
    <property type="project" value="TreeGrafter"/>
</dbReference>
<protein>
    <recommendedName>
        <fullName evidence="3">Protein kinase domain-containing protein</fullName>
    </recommendedName>
</protein>
<feature type="signal peptide" evidence="2">
    <location>
        <begin position="1"/>
        <end position="21"/>
    </location>
</feature>
<dbReference type="PROSITE" id="PS50011">
    <property type="entry name" value="PROTEIN_KINASE_DOM"/>
    <property type="match status" value="1"/>
</dbReference>
<feature type="chain" id="PRO_5008399462" description="Protein kinase domain-containing protein" evidence="2">
    <location>
        <begin position="22"/>
        <end position="515"/>
    </location>
</feature>
<reference evidence="4" key="1">
    <citation type="submission" date="2020-05" db="UniProtKB">
        <authorList>
            <consortium name="EnsemblMetazoa"/>
        </authorList>
    </citation>
    <scope>IDENTIFICATION</scope>
    <source>
        <strain evidence="4">TTRI</strain>
    </source>
</reference>
<dbReference type="InterPro" id="IPR004147">
    <property type="entry name" value="ABC1_dom"/>
</dbReference>
<keyword evidence="5" id="KW-1185">Reference proteome</keyword>
<evidence type="ECO:0000256" key="2">
    <source>
        <dbReference type="SAM" id="SignalP"/>
    </source>
</evidence>
<dbReference type="Proteomes" id="UP000078200">
    <property type="component" value="Unassembled WGS sequence"/>
</dbReference>
<evidence type="ECO:0000256" key="1">
    <source>
        <dbReference type="ARBA" id="ARBA00009670"/>
    </source>
</evidence>
<dbReference type="InterPro" id="IPR045307">
    <property type="entry name" value="ADCK1_dom"/>
</dbReference>
<dbReference type="PANTHER" id="PTHR43173:SF19">
    <property type="entry name" value="AARF DOMAIN-CONTAINING PROTEIN KINASE 1"/>
    <property type="match status" value="1"/>
</dbReference>
<dbReference type="GO" id="GO:0055088">
    <property type="term" value="P:lipid homeostasis"/>
    <property type="evidence" value="ECO:0007669"/>
    <property type="project" value="TreeGrafter"/>
</dbReference>
<name>A0A1A9VID0_GLOAU</name>